<dbReference type="AlphaFoldDB" id="A0A0C2CST5"/>
<dbReference type="EMBL" id="JMCC02000076">
    <property type="protein sequence ID" value="KIG14231.1"/>
    <property type="molecule type" value="Genomic_DNA"/>
</dbReference>
<gene>
    <name evidence="2" type="ORF">DB30_06980</name>
</gene>
<dbReference type="Proteomes" id="UP000031599">
    <property type="component" value="Unassembled WGS sequence"/>
</dbReference>
<feature type="region of interest" description="Disordered" evidence="1">
    <location>
        <begin position="1"/>
        <end position="26"/>
    </location>
</feature>
<accession>A0A0C2CST5</accession>
<protein>
    <submittedName>
        <fullName evidence="2">Uncharacterized protein</fullName>
    </submittedName>
</protein>
<organism evidence="2 3">
    <name type="scientific">Enhygromyxa salina</name>
    <dbReference type="NCBI Taxonomy" id="215803"/>
    <lineage>
        <taxon>Bacteria</taxon>
        <taxon>Pseudomonadati</taxon>
        <taxon>Myxococcota</taxon>
        <taxon>Polyangia</taxon>
        <taxon>Nannocystales</taxon>
        <taxon>Nannocystaceae</taxon>
        <taxon>Enhygromyxa</taxon>
    </lineage>
</organism>
<reference evidence="2 3" key="1">
    <citation type="submission" date="2014-12" db="EMBL/GenBank/DDBJ databases">
        <title>Genome assembly of Enhygromyxa salina DSM 15201.</title>
        <authorList>
            <person name="Sharma G."/>
            <person name="Subramanian S."/>
        </authorList>
    </citation>
    <scope>NUCLEOTIDE SEQUENCE [LARGE SCALE GENOMIC DNA]</scope>
    <source>
        <strain evidence="2 3">DSM 15201</strain>
    </source>
</reference>
<proteinExistence type="predicted"/>
<evidence type="ECO:0000313" key="3">
    <source>
        <dbReference type="Proteomes" id="UP000031599"/>
    </source>
</evidence>
<evidence type="ECO:0000313" key="2">
    <source>
        <dbReference type="EMBL" id="KIG14231.1"/>
    </source>
</evidence>
<sequence>MTSSERLIASEGAPEPTRPEPEPPPIAEAAAGLRAELASLAQVYPECVGLFRRLSEAELRRAGRDRLRRGLGVDRVSVHYGLRRLARPGCAEHIPPSVERTAIT</sequence>
<comment type="caution">
    <text evidence="2">The sequence shown here is derived from an EMBL/GenBank/DDBJ whole genome shotgun (WGS) entry which is preliminary data.</text>
</comment>
<evidence type="ECO:0000256" key="1">
    <source>
        <dbReference type="SAM" id="MobiDB-lite"/>
    </source>
</evidence>
<name>A0A0C2CST5_9BACT</name>